<accession>A0A3G9FZ77</accession>
<dbReference type="PANTHER" id="PTHR43046">
    <property type="entry name" value="GDP-MANNOSE MANNOSYL HYDROLASE"/>
    <property type="match status" value="1"/>
</dbReference>
<dbReference type="InterPro" id="IPR020476">
    <property type="entry name" value="Nudix_hydrolase"/>
</dbReference>
<dbReference type="EMBL" id="AP018827">
    <property type="protein sequence ID" value="BBF80350.1"/>
    <property type="molecule type" value="Genomic_DNA"/>
</dbReference>
<dbReference type="InterPro" id="IPR015797">
    <property type="entry name" value="NUDIX_hydrolase-like_dom_sf"/>
</dbReference>
<reference evidence="5" key="2">
    <citation type="journal article" date="2017" name="Plant Physiol. Biochem.">
        <title>Differential oxidative and antioxidative response of duckweed Lemna minor toward plant growth promoting/inhibiting bacteria.</title>
        <authorList>
            <person name="Ishizawa H."/>
            <person name="Kuroda M."/>
            <person name="Morikawa M."/>
            <person name="Ike M."/>
        </authorList>
    </citation>
    <scope>NUCLEOTIDE SEQUENCE [LARGE SCALE GENOMIC DNA]</scope>
    <source>
        <strain evidence="5">M6</strain>
    </source>
</reference>
<evidence type="ECO:0000313" key="4">
    <source>
        <dbReference type="EMBL" id="BBF80350.1"/>
    </source>
</evidence>
<dbReference type="InterPro" id="IPR000086">
    <property type="entry name" value="NUDIX_hydrolase_dom"/>
</dbReference>
<evidence type="ECO:0000256" key="2">
    <source>
        <dbReference type="ARBA" id="ARBA00022801"/>
    </source>
</evidence>
<dbReference type="PROSITE" id="PS51462">
    <property type="entry name" value="NUDIX"/>
    <property type="match status" value="1"/>
</dbReference>
<evidence type="ECO:0000256" key="1">
    <source>
        <dbReference type="ARBA" id="ARBA00001946"/>
    </source>
</evidence>
<evidence type="ECO:0000313" key="5">
    <source>
        <dbReference type="Proteomes" id="UP000278756"/>
    </source>
</evidence>
<comment type="cofactor">
    <cofactor evidence="1">
        <name>Mg(2+)</name>
        <dbReference type="ChEBI" id="CHEBI:18420"/>
    </cofactor>
</comment>
<keyword evidence="2" id="KW-0378">Hydrolase</keyword>
<dbReference type="PANTHER" id="PTHR43046:SF14">
    <property type="entry name" value="MUTT_NUDIX FAMILY PROTEIN"/>
    <property type="match status" value="1"/>
</dbReference>
<organism evidence="4 5">
    <name type="scientific">Asticcacaulis excentricus</name>
    <dbReference type="NCBI Taxonomy" id="78587"/>
    <lineage>
        <taxon>Bacteria</taxon>
        <taxon>Pseudomonadati</taxon>
        <taxon>Pseudomonadota</taxon>
        <taxon>Alphaproteobacteria</taxon>
        <taxon>Caulobacterales</taxon>
        <taxon>Caulobacteraceae</taxon>
        <taxon>Asticcacaulis</taxon>
    </lineage>
</organism>
<proteinExistence type="predicted"/>
<dbReference type="RefSeq" id="WP_126420625.1">
    <property type="nucleotide sequence ID" value="NZ_AP018827.1"/>
</dbReference>
<dbReference type="PRINTS" id="PR00502">
    <property type="entry name" value="NUDIXFAMILY"/>
</dbReference>
<name>A0A3G9FZ77_9CAUL</name>
<sequence>MPLPALNAYGTKVAGLTYLARSAAYALIVRDGRLALMRQDGKLDLPGGGIEGDETPEEAVVRECREEAGFEVAVGAFVGEVLQYFINTDGKPYANHARIYLADIVAERPEIKVEMDHDTEWLTPLEALLALEKEGYAAVLLQALRNHLIDAG</sequence>
<dbReference type="GO" id="GO:0016787">
    <property type="term" value="F:hydrolase activity"/>
    <property type="evidence" value="ECO:0007669"/>
    <property type="project" value="UniProtKB-KW"/>
</dbReference>
<dbReference type="Pfam" id="PF00293">
    <property type="entry name" value="NUDIX"/>
    <property type="match status" value="1"/>
</dbReference>
<dbReference type="Proteomes" id="UP000278756">
    <property type="component" value="Chromosome 1"/>
</dbReference>
<dbReference type="OrthoDB" id="9816040at2"/>
<protein>
    <submittedName>
        <fullName evidence="4">MutT/nudix family protein</fullName>
    </submittedName>
</protein>
<reference evidence="5" key="1">
    <citation type="journal article" date="2017" name="Biotechnol. Biofuels">
        <title>Evaluation of environmental bacterial communities as a factor affecting the growth of duckweed Lemna minor.</title>
        <authorList>
            <person name="Ishizawa H."/>
            <person name="Kuroda M."/>
            <person name="Morikawa M."/>
            <person name="Ike M."/>
        </authorList>
    </citation>
    <scope>NUCLEOTIDE SEQUENCE [LARGE SCALE GENOMIC DNA]</scope>
    <source>
        <strain evidence="5">M6</strain>
    </source>
</reference>
<gene>
    <name evidence="4" type="ORF">EM6_0930</name>
</gene>
<evidence type="ECO:0000259" key="3">
    <source>
        <dbReference type="PROSITE" id="PS51462"/>
    </source>
</evidence>
<dbReference type="SUPFAM" id="SSF55811">
    <property type="entry name" value="Nudix"/>
    <property type="match status" value="1"/>
</dbReference>
<dbReference type="Gene3D" id="3.90.79.10">
    <property type="entry name" value="Nucleoside Triphosphate Pyrophosphohydrolase"/>
    <property type="match status" value="1"/>
</dbReference>
<dbReference type="AlphaFoldDB" id="A0A3G9FZ77"/>
<feature type="domain" description="Nudix hydrolase" evidence="3">
    <location>
        <begin position="19"/>
        <end position="144"/>
    </location>
</feature>